<name>A0AAV3YYZ7_9GAST</name>
<evidence type="ECO:0000313" key="1">
    <source>
        <dbReference type="EMBL" id="GFN88414.1"/>
    </source>
</evidence>
<protein>
    <submittedName>
        <fullName evidence="1">Uncharacterized protein</fullName>
    </submittedName>
</protein>
<dbReference type="Proteomes" id="UP000735302">
    <property type="component" value="Unassembled WGS sequence"/>
</dbReference>
<dbReference type="EMBL" id="BLXT01001848">
    <property type="protein sequence ID" value="GFN88414.1"/>
    <property type="molecule type" value="Genomic_DNA"/>
</dbReference>
<comment type="caution">
    <text evidence="1">The sequence shown here is derived from an EMBL/GenBank/DDBJ whole genome shotgun (WGS) entry which is preliminary data.</text>
</comment>
<proteinExistence type="predicted"/>
<gene>
    <name evidence="1" type="ORF">PoB_001492000</name>
</gene>
<accession>A0AAV3YYZ7</accession>
<evidence type="ECO:0000313" key="2">
    <source>
        <dbReference type="Proteomes" id="UP000735302"/>
    </source>
</evidence>
<organism evidence="1 2">
    <name type="scientific">Plakobranchus ocellatus</name>
    <dbReference type="NCBI Taxonomy" id="259542"/>
    <lineage>
        <taxon>Eukaryota</taxon>
        <taxon>Metazoa</taxon>
        <taxon>Spiralia</taxon>
        <taxon>Lophotrochozoa</taxon>
        <taxon>Mollusca</taxon>
        <taxon>Gastropoda</taxon>
        <taxon>Heterobranchia</taxon>
        <taxon>Euthyneura</taxon>
        <taxon>Panpulmonata</taxon>
        <taxon>Sacoglossa</taxon>
        <taxon>Placobranchoidea</taxon>
        <taxon>Plakobranchidae</taxon>
        <taxon>Plakobranchus</taxon>
    </lineage>
</organism>
<reference evidence="1 2" key="1">
    <citation type="journal article" date="2021" name="Elife">
        <title>Chloroplast acquisition without the gene transfer in kleptoplastic sea slugs, Plakobranchus ocellatus.</title>
        <authorList>
            <person name="Maeda T."/>
            <person name="Takahashi S."/>
            <person name="Yoshida T."/>
            <person name="Shimamura S."/>
            <person name="Takaki Y."/>
            <person name="Nagai Y."/>
            <person name="Toyoda A."/>
            <person name="Suzuki Y."/>
            <person name="Arimoto A."/>
            <person name="Ishii H."/>
            <person name="Satoh N."/>
            <person name="Nishiyama T."/>
            <person name="Hasebe M."/>
            <person name="Maruyama T."/>
            <person name="Minagawa J."/>
            <person name="Obokata J."/>
            <person name="Shigenobu S."/>
        </authorList>
    </citation>
    <scope>NUCLEOTIDE SEQUENCE [LARGE SCALE GENOMIC DNA]</scope>
</reference>
<sequence>MKKPEWHGRERVETGSKVCTTLGTSVGETVLILLGKQHSETVSVCFPRRFYHNPSLMFGGDRVQKKIRYPRRRIKLGVLNVIAKIPAAQPLTSH</sequence>
<keyword evidence="2" id="KW-1185">Reference proteome</keyword>
<dbReference type="AlphaFoldDB" id="A0AAV3YYZ7"/>